<sequence length="338" mass="37735">MVTLRVFHPTLLLEPPASPFYRFRPLQHFTIETSSSTVSFLTLHYPDDWVWDPAKPGKYRAAFEARTKHIKSDYASRGLVIGPDLTQRLDKTLTPLSQSIPSLHPCNQNAWLQTLIQAVKRSGGKIEIKKIPTTDLPKFQPQAYSQYLHPGRPTTKPRDSDIRGIPKINDVFGTDNPVKSSTNIFMTGMIASDLAVRVMPGEELVRTLPSKDLVELTIPMTEEEKQQVQQEEGPKYYWQRGRLTGANAAAEAGISDPSRAFFFLPQRWIRATVLLLAAATCSSTHAPRPLELVGAASTGSESGSSMDVRSNVMSLSMSHSARSQNLHWTLSPKRAKWQ</sequence>
<dbReference type="STRING" id="42673.A0A2K0WQP1"/>
<accession>A0A2K0WQP1</accession>
<organism evidence="1 2">
    <name type="scientific">Gibberella nygamai</name>
    <name type="common">Bean root rot disease fungus</name>
    <name type="synonym">Fusarium nygamai</name>
    <dbReference type="NCBI Taxonomy" id="42673"/>
    <lineage>
        <taxon>Eukaryota</taxon>
        <taxon>Fungi</taxon>
        <taxon>Dikarya</taxon>
        <taxon>Ascomycota</taxon>
        <taxon>Pezizomycotina</taxon>
        <taxon>Sordariomycetes</taxon>
        <taxon>Hypocreomycetidae</taxon>
        <taxon>Hypocreales</taxon>
        <taxon>Nectriaceae</taxon>
        <taxon>Fusarium</taxon>
        <taxon>Fusarium fujikuroi species complex</taxon>
    </lineage>
</organism>
<evidence type="ECO:0000313" key="1">
    <source>
        <dbReference type="EMBL" id="PNP84586.1"/>
    </source>
</evidence>
<dbReference type="EMBL" id="MTQA01000039">
    <property type="protein sequence ID" value="PNP84586.1"/>
    <property type="molecule type" value="Genomic_DNA"/>
</dbReference>
<name>A0A2K0WQP1_GIBNY</name>
<comment type="caution">
    <text evidence="1">The sequence shown here is derived from an EMBL/GenBank/DDBJ whole genome shotgun (WGS) entry which is preliminary data.</text>
</comment>
<gene>
    <name evidence="1" type="ORF">FNYG_02215</name>
</gene>
<proteinExistence type="predicted"/>
<protein>
    <submittedName>
        <fullName evidence="1">Uncharacterized protein</fullName>
    </submittedName>
</protein>
<reference evidence="1 2" key="1">
    <citation type="submission" date="2017-06" db="EMBL/GenBank/DDBJ databases">
        <title>Genome of Fusarium nygamai isolate CS10214.</title>
        <authorList>
            <person name="Gardiner D.M."/>
            <person name="Obanor F."/>
            <person name="Kazan K."/>
        </authorList>
    </citation>
    <scope>NUCLEOTIDE SEQUENCE [LARGE SCALE GENOMIC DNA]</scope>
    <source>
        <strain evidence="1 2">CS10214</strain>
    </source>
</reference>
<evidence type="ECO:0000313" key="2">
    <source>
        <dbReference type="Proteomes" id="UP000236664"/>
    </source>
</evidence>
<dbReference type="OrthoDB" id="4743586at2759"/>
<dbReference type="AlphaFoldDB" id="A0A2K0WQP1"/>
<dbReference type="Proteomes" id="UP000236664">
    <property type="component" value="Unassembled WGS sequence"/>
</dbReference>
<keyword evidence="2" id="KW-1185">Reference proteome</keyword>